<evidence type="ECO:0000313" key="17">
    <source>
        <dbReference type="Proteomes" id="UP000515909"/>
    </source>
</evidence>
<comment type="similarity">
    <text evidence="7 9">Belongs to the DEAD box helicase family.</text>
</comment>
<dbReference type="InterPro" id="IPR012677">
    <property type="entry name" value="Nucleotide-bd_a/b_plait_sf"/>
</dbReference>
<dbReference type="InterPro" id="IPR014001">
    <property type="entry name" value="Helicase_ATP-bd"/>
</dbReference>
<dbReference type="InterPro" id="IPR011545">
    <property type="entry name" value="DEAD/DEAH_box_helicase_dom"/>
</dbReference>
<dbReference type="RefSeq" id="WP_156989773.1">
    <property type="nucleotide sequence ID" value="NZ_CP060286.1"/>
</dbReference>
<feature type="domain" description="Helicase C-terminal" evidence="12">
    <location>
        <begin position="214"/>
        <end position="376"/>
    </location>
</feature>
<dbReference type="Gene3D" id="3.30.70.330">
    <property type="match status" value="1"/>
</dbReference>
<dbReference type="InterPro" id="IPR027417">
    <property type="entry name" value="P-loop_NTPase"/>
</dbReference>
<dbReference type="CDD" id="cd00268">
    <property type="entry name" value="DEADc"/>
    <property type="match status" value="1"/>
</dbReference>
<dbReference type="SMART" id="SM00487">
    <property type="entry name" value="DEXDc"/>
    <property type="match status" value="1"/>
</dbReference>
<accession>A0A6N8HW11</accession>
<evidence type="ECO:0000256" key="3">
    <source>
        <dbReference type="ARBA" id="ARBA00022801"/>
    </source>
</evidence>
<keyword evidence="1" id="KW-0963">Cytoplasm</keyword>
<sequence>MQFKELNLLPEILRAVEEMGYTSATDIQSGSIPLILEGRDLIGRSSTGTGKTAAFGIPVVQMTALGDGSRGQALILSPTRELAMQISDEIHKYSKYLSRIGISTVCGGQSMPGQIHQLKTAQIVIGTPGRVMDHLRRRTLTLDNLRTVVLDEADEMLNMGFLEDIQTILKQAPEKRQTVLFSATIPPAIMAITKDFQTDPAMVAVDGGQKTVDGISQFYYRVPQKDKVNALKLLLEYHRPKRALIFCNTKKMVEELCTDLNDSGFQAAALHGDMKQSQRTQVMNDFKHGRSSLLIATDVAARGIDVEDIDAVFNFDIPQENEYYIHRIGRTGRAGRTGSSHTLAANRSQMERMRSLERFMNAKISEAAVPDLEEIHERRLKKFLGNLKELADENSGETWIPYLKSLEEQGYSPLRVAAALCTLTAGKNRRLDSVRNIRRVQPEPEKTGTMRVHADIGTNDKIRPEILIAEIAAATGLPVGAIGKINIYREYATIELSEKDAALVARKMSAWKFRQRTVHFTVSGKTGQQERRQGTPKKSWRGQGKGGAPYRGRRTAGKK</sequence>
<dbReference type="Pfam" id="PF00270">
    <property type="entry name" value="DEAD"/>
    <property type="match status" value="1"/>
</dbReference>
<keyword evidence="4 9" id="KW-0347">Helicase</keyword>
<evidence type="ECO:0000256" key="1">
    <source>
        <dbReference type="ARBA" id="ARBA00022490"/>
    </source>
</evidence>
<dbReference type="PROSITE" id="PS51192">
    <property type="entry name" value="HELICASE_ATP_BIND_1"/>
    <property type="match status" value="1"/>
</dbReference>
<evidence type="ECO:0000256" key="7">
    <source>
        <dbReference type="ARBA" id="ARBA00038437"/>
    </source>
</evidence>
<feature type="short sequence motif" description="Q motif" evidence="8">
    <location>
        <begin position="1"/>
        <end position="29"/>
    </location>
</feature>
<keyword evidence="5 9" id="KW-0067">ATP-binding</keyword>
<dbReference type="GO" id="GO:0016787">
    <property type="term" value="F:hydrolase activity"/>
    <property type="evidence" value="ECO:0007669"/>
    <property type="project" value="UniProtKB-KW"/>
</dbReference>
<dbReference type="GO" id="GO:0005524">
    <property type="term" value="F:ATP binding"/>
    <property type="evidence" value="ECO:0007669"/>
    <property type="project" value="UniProtKB-KW"/>
</dbReference>
<keyword evidence="2 9" id="KW-0547">Nucleotide-binding</keyword>
<dbReference type="Pfam" id="PF00271">
    <property type="entry name" value="Helicase_C"/>
    <property type="match status" value="1"/>
</dbReference>
<dbReference type="InterPro" id="IPR044742">
    <property type="entry name" value="DEAD/DEAH_RhlB"/>
</dbReference>
<evidence type="ECO:0000313" key="14">
    <source>
        <dbReference type="EMBL" id="MVB09991.1"/>
    </source>
</evidence>
<keyword evidence="6" id="KW-0346">Stress response</keyword>
<gene>
    <name evidence="14" type="primary">deaD</name>
    <name evidence="14" type="ORF">CAFE_06620</name>
    <name evidence="15" type="ORF">HCR03_07510</name>
</gene>
<dbReference type="PANTHER" id="PTHR47959">
    <property type="entry name" value="ATP-DEPENDENT RNA HELICASE RHLE-RELATED"/>
    <property type="match status" value="1"/>
</dbReference>
<name>A0A6N8HW11_9FIRM</name>
<dbReference type="Proteomes" id="UP000469440">
    <property type="component" value="Unassembled WGS sequence"/>
</dbReference>
<dbReference type="PROSITE" id="PS00039">
    <property type="entry name" value="DEAD_ATP_HELICASE"/>
    <property type="match status" value="1"/>
</dbReference>
<dbReference type="GO" id="GO:0003724">
    <property type="term" value="F:RNA helicase activity"/>
    <property type="evidence" value="ECO:0007669"/>
    <property type="project" value="UniProtKB-EC"/>
</dbReference>
<evidence type="ECO:0000256" key="4">
    <source>
        <dbReference type="ARBA" id="ARBA00022806"/>
    </source>
</evidence>
<evidence type="ECO:0000256" key="9">
    <source>
        <dbReference type="RuleBase" id="RU000492"/>
    </source>
</evidence>
<dbReference type="PROSITE" id="PS51194">
    <property type="entry name" value="HELICASE_CTER"/>
    <property type="match status" value="1"/>
</dbReference>
<dbReference type="InterPro" id="IPR057325">
    <property type="entry name" value="DeaD_dimer"/>
</dbReference>
<dbReference type="Pfam" id="PF03880">
    <property type="entry name" value="DbpA"/>
    <property type="match status" value="1"/>
</dbReference>
<dbReference type="AlphaFoldDB" id="A0A6N8HW11"/>
<dbReference type="CDD" id="cd12252">
    <property type="entry name" value="RRM_DbpA"/>
    <property type="match status" value="1"/>
</dbReference>
<dbReference type="KEGG" id="cfem:HCR03_07510"/>
<reference evidence="14 16" key="1">
    <citation type="submission" date="2019-09" db="EMBL/GenBank/DDBJ databases">
        <title>Genome sequence of Clostridium sp. EA1.</title>
        <authorList>
            <person name="Poehlein A."/>
            <person name="Bengelsdorf F.R."/>
            <person name="Daniel R."/>
        </authorList>
    </citation>
    <scope>NUCLEOTIDE SEQUENCE [LARGE SCALE GENOMIC DNA]</scope>
    <source>
        <strain evidence="14 16">EA1</strain>
    </source>
</reference>
<proteinExistence type="inferred from homology"/>
<dbReference type="PROSITE" id="PS51195">
    <property type="entry name" value="Q_MOTIF"/>
    <property type="match status" value="1"/>
</dbReference>
<evidence type="ECO:0000259" key="11">
    <source>
        <dbReference type="PROSITE" id="PS51192"/>
    </source>
</evidence>
<dbReference type="InterPro" id="IPR014014">
    <property type="entry name" value="RNA_helicase_DEAD_Q_motif"/>
</dbReference>
<evidence type="ECO:0000256" key="2">
    <source>
        <dbReference type="ARBA" id="ARBA00022741"/>
    </source>
</evidence>
<dbReference type="OrthoDB" id="9805696at2"/>
<dbReference type="CDD" id="cd18787">
    <property type="entry name" value="SF2_C_DEAD"/>
    <property type="match status" value="1"/>
</dbReference>
<dbReference type="SUPFAM" id="SSF52540">
    <property type="entry name" value="P-loop containing nucleoside triphosphate hydrolases"/>
    <property type="match status" value="1"/>
</dbReference>
<evidence type="ECO:0000313" key="16">
    <source>
        <dbReference type="Proteomes" id="UP000469440"/>
    </source>
</evidence>
<dbReference type="InterPro" id="IPR005580">
    <property type="entry name" value="DbpA/CsdA_RNA-bd_dom"/>
</dbReference>
<dbReference type="InterPro" id="IPR000629">
    <property type="entry name" value="RNA-helicase_DEAD-box_CS"/>
</dbReference>
<feature type="domain" description="Helicase ATP-binding" evidence="11">
    <location>
        <begin position="32"/>
        <end position="203"/>
    </location>
</feature>
<dbReference type="InterPro" id="IPR050079">
    <property type="entry name" value="DEAD_box_RNA_helicase"/>
</dbReference>
<keyword evidence="3 9" id="KW-0378">Hydrolase</keyword>
<dbReference type="EC" id="3.6.4.13" evidence="14"/>
<dbReference type="PANTHER" id="PTHR47959:SF1">
    <property type="entry name" value="ATP-DEPENDENT RNA HELICASE DBPA"/>
    <property type="match status" value="1"/>
</dbReference>
<dbReference type="Gene3D" id="3.40.50.300">
    <property type="entry name" value="P-loop containing nucleotide triphosphate hydrolases"/>
    <property type="match status" value="2"/>
</dbReference>
<feature type="region of interest" description="Disordered" evidence="10">
    <location>
        <begin position="522"/>
        <end position="559"/>
    </location>
</feature>
<dbReference type="GO" id="GO:0005829">
    <property type="term" value="C:cytosol"/>
    <property type="evidence" value="ECO:0007669"/>
    <property type="project" value="TreeGrafter"/>
</dbReference>
<dbReference type="Pfam" id="PF25399">
    <property type="entry name" value="DeaD_dimer"/>
    <property type="match status" value="1"/>
</dbReference>
<evidence type="ECO:0000259" key="12">
    <source>
        <dbReference type="PROSITE" id="PS51194"/>
    </source>
</evidence>
<evidence type="ECO:0000256" key="10">
    <source>
        <dbReference type="SAM" id="MobiDB-lite"/>
    </source>
</evidence>
<dbReference type="InterPro" id="IPR001650">
    <property type="entry name" value="Helicase_C-like"/>
</dbReference>
<protein>
    <submittedName>
        <fullName evidence="14">ATP-dependent RNA helicase DeaD</fullName>
        <ecNumber evidence="14">3.6.4.13</ecNumber>
    </submittedName>
    <submittedName>
        <fullName evidence="15">DEAD/DEAH box helicase</fullName>
    </submittedName>
</protein>
<evidence type="ECO:0000256" key="5">
    <source>
        <dbReference type="ARBA" id="ARBA00022840"/>
    </source>
</evidence>
<dbReference type="EMBL" id="VWXL01000014">
    <property type="protein sequence ID" value="MVB09991.1"/>
    <property type="molecule type" value="Genomic_DNA"/>
</dbReference>
<reference evidence="15 17" key="2">
    <citation type="submission" date="2020-08" db="EMBL/GenBank/DDBJ databases">
        <title>The isolate Caproiciproducens sp. 7D4C2 produces n-caproate at mildly acidic conditions from hexoses: genome and rBOX comparison with related strains and chain-elongating bacteria.</title>
        <authorList>
            <person name="Esquivel-Elizondo S."/>
            <person name="Bagci C."/>
            <person name="Temovska M."/>
            <person name="Jeon B.S."/>
            <person name="Bessarab I."/>
            <person name="Williams R.B.H."/>
            <person name="Huson D.H."/>
            <person name="Angenent L.T."/>
        </authorList>
    </citation>
    <scope>NUCLEOTIDE SEQUENCE [LARGE SCALE GENOMIC DNA]</scope>
    <source>
        <strain evidence="15 17">7D4C2</strain>
    </source>
</reference>
<feature type="domain" description="DEAD-box RNA helicase Q" evidence="13">
    <location>
        <begin position="1"/>
        <end position="29"/>
    </location>
</feature>
<dbReference type="Proteomes" id="UP000515909">
    <property type="component" value="Chromosome"/>
</dbReference>
<evidence type="ECO:0000256" key="8">
    <source>
        <dbReference type="PROSITE-ProRule" id="PRU00552"/>
    </source>
</evidence>
<accession>A0A7G8TEM1</accession>
<dbReference type="EMBL" id="CP060286">
    <property type="protein sequence ID" value="QNK42062.1"/>
    <property type="molecule type" value="Genomic_DNA"/>
</dbReference>
<dbReference type="SMART" id="SM00490">
    <property type="entry name" value="HELICc"/>
    <property type="match status" value="1"/>
</dbReference>
<organism evidence="14 16">
    <name type="scientific">Caproicibacter fermentans</name>
    <dbReference type="NCBI Taxonomy" id="2576756"/>
    <lineage>
        <taxon>Bacteria</taxon>
        <taxon>Bacillati</taxon>
        <taxon>Bacillota</taxon>
        <taxon>Clostridia</taxon>
        <taxon>Eubacteriales</taxon>
        <taxon>Acutalibacteraceae</taxon>
        <taxon>Caproicibacter</taxon>
    </lineage>
</organism>
<evidence type="ECO:0000256" key="6">
    <source>
        <dbReference type="ARBA" id="ARBA00023016"/>
    </source>
</evidence>
<dbReference type="GO" id="GO:0003676">
    <property type="term" value="F:nucleic acid binding"/>
    <property type="evidence" value="ECO:0007669"/>
    <property type="project" value="InterPro"/>
</dbReference>
<evidence type="ECO:0000313" key="15">
    <source>
        <dbReference type="EMBL" id="QNK42062.1"/>
    </source>
</evidence>
<keyword evidence="16" id="KW-1185">Reference proteome</keyword>
<evidence type="ECO:0000259" key="13">
    <source>
        <dbReference type="PROSITE" id="PS51195"/>
    </source>
</evidence>